<name>A0ACB7ESL7_NIBAL</name>
<evidence type="ECO:0000313" key="1">
    <source>
        <dbReference type="EMBL" id="KAG8004800.1"/>
    </source>
</evidence>
<reference evidence="1" key="1">
    <citation type="submission" date="2020-04" db="EMBL/GenBank/DDBJ databases">
        <title>A chromosome-scale assembly and high-density genetic map of the yellow drum (Nibea albiflora) genome.</title>
        <authorList>
            <person name="Xu D."/>
            <person name="Zhang W."/>
            <person name="Chen R."/>
            <person name="Tan P."/>
            <person name="Wang L."/>
            <person name="Song H."/>
            <person name="Tian L."/>
            <person name="Zhu Q."/>
            <person name="Wang B."/>
        </authorList>
    </citation>
    <scope>NUCLEOTIDE SEQUENCE</scope>
    <source>
        <strain evidence="1">ZJHYS-2018</strain>
    </source>
</reference>
<dbReference type="Proteomes" id="UP000805704">
    <property type="component" value="Chromosome 23"/>
</dbReference>
<proteinExistence type="predicted"/>
<accession>A0ACB7ESL7</accession>
<keyword evidence="2" id="KW-1185">Reference proteome</keyword>
<protein>
    <submittedName>
        <fullName evidence="1">Uncharacterized protein</fullName>
    </submittedName>
</protein>
<organism evidence="1 2">
    <name type="scientific">Nibea albiflora</name>
    <name type="common">Yellow drum</name>
    <name type="synonym">Corvina albiflora</name>
    <dbReference type="NCBI Taxonomy" id="240163"/>
    <lineage>
        <taxon>Eukaryota</taxon>
        <taxon>Metazoa</taxon>
        <taxon>Chordata</taxon>
        <taxon>Craniata</taxon>
        <taxon>Vertebrata</taxon>
        <taxon>Euteleostomi</taxon>
        <taxon>Actinopterygii</taxon>
        <taxon>Neopterygii</taxon>
        <taxon>Teleostei</taxon>
        <taxon>Neoteleostei</taxon>
        <taxon>Acanthomorphata</taxon>
        <taxon>Eupercaria</taxon>
        <taxon>Sciaenidae</taxon>
        <taxon>Nibea</taxon>
    </lineage>
</organism>
<sequence length="410" mass="47344">MNLWFSHLLVAGLVLTTSALTPEECQPLLKPLSLADSSMLQGRLNFIMGYTDFDAYNTILKITESYWMKMTPSPSDKNELIMHEENKINGSCIGLSFNMTIDGDHVDLLLPNMTTVFQVLPGCDGCLVFRANSTARNLGKLFHQMNINMDITDEEVTSHALYLMARETTVKDSDLEQFKQQASCLGFTGEPDFKYDPKNVWKINPQAADRWSHRDYVQVLDSLRGRHGDYVQVLDNLRGRHGDYVQVLDSLRGRHGDYVQVLDSLRGRHRDYVQVLDNLRGRHGDYVQVLDSLRGRHGDYVQVLDSLRGRHRDYVQVLDSLRGRHRDYVQVLDSLQGRHRDYVQVLDSLRGRHRDYVQVLDSLQGRHRDYVQVLDSLRGRHRDYIDLMTMYNSFPHSANHSLTLKNKADY</sequence>
<gene>
    <name evidence="1" type="ORF">GBF38_010597</name>
</gene>
<comment type="caution">
    <text evidence="1">The sequence shown here is derived from an EMBL/GenBank/DDBJ whole genome shotgun (WGS) entry which is preliminary data.</text>
</comment>
<dbReference type="EMBL" id="CM024811">
    <property type="protein sequence ID" value="KAG8004800.1"/>
    <property type="molecule type" value="Genomic_DNA"/>
</dbReference>
<evidence type="ECO:0000313" key="2">
    <source>
        <dbReference type="Proteomes" id="UP000805704"/>
    </source>
</evidence>